<feature type="compositionally biased region" description="Basic and acidic residues" evidence="1">
    <location>
        <begin position="30"/>
        <end position="39"/>
    </location>
</feature>
<proteinExistence type="predicted"/>
<evidence type="ECO:0000256" key="1">
    <source>
        <dbReference type="SAM" id="MobiDB-lite"/>
    </source>
</evidence>
<gene>
    <name evidence="2" type="ORF">GCM10011579_016650</name>
</gene>
<reference evidence="2 3" key="1">
    <citation type="journal article" date="2014" name="Int. J. Syst. Evol. Microbiol.">
        <title>Complete genome sequence of Corynebacterium casei LMG S-19264T (=DSM 44701T), isolated from a smear-ripened cheese.</title>
        <authorList>
            <consortium name="US DOE Joint Genome Institute (JGI-PGF)"/>
            <person name="Walter F."/>
            <person name="Albersmeier A."/>
            <person name="Kalinowski J."/>
            <person name="Ruckert C."/>
        </authorList>
    </citation>
    <scope>NUCLEOTIDE SEQUENCE [LARGE SCALE GENOMIC DNA]</scope>
    <source>
        <strain evidence="2 3">CGMCC 4.7111</strain>
    </source>
</reference>
<evidence type="ECO:0000313" key="2">
    <source>
        <dbReference type="EMBL" id="GGN56025.1"/>
    </source>
</evidence>
<feature type="compositionally biased region" description="Low complexity" evidence="1">
    <location>
        <begin position="49"/>
        <end position="61"/>
    </location>
</feature>
<feature type="region of interest" description="Disordered" evidence="1">
    <location>
        <begin position="26"/>
        <end position="61"/>
    </location>
</feature>
<keyword evidence="3" id="KW-1185">Reference proteome</keyword>
<accession>A0A917XXE6</accession>
<organism evidence="2 3">
    <name type="scientific">Streptomyces albiflavescens</name>
    <dbReference type="NCBI Taxonomy" id="1623582"/>
    <lineage>
        <taxon>Bacteria</taxon>
        <taxon>Bacillati</taxon>
        <taxon>Actinomycetota</taxon>
        <taxon>Actinomycetes</taxon>
        <taxon>Kitasatosporales</taxon>
        <taxon>Streptomycetaceae</taxon>
        <taxon>Streptomyces</taxon>
    </lineage>
</organism>
<protein>
    <submittedName>
        <fullName evidence="2">Uncharacterized protein</fullName>
    </submittedName>
</protein>
<dbReference type="Proteomes" id="UP000600365">
    <property type="component" value="Unassembled WGS sequence"/>
</dbReference>
<dbReference type="EMBL" id="BMMM01000002">
    <property type="protein sequence ID" value="GGN56025.1"/>
    <property type="molecule type" value="Genomic_DNA"/>
</dbReference>
<comment type="caution">
    <text evidence="2">The sequence shown here is derived from an EMBL/GenBank/DDBJ whole genome shotgun (WGS) entry which is preliminary data.</text>
</comment>
<evidence type="ECO:0000313" key="3">
    <source>
        <dbReference type="Proteomes" id="UP000600365"/>
    </source>
</evidence>
<dbReference type="AlphaFoldDB" id="A0A917XXE6"/>
<sequence length="97" mass="9885">MRPQRGGSGSVVVHIWDCPDAPADGDEVDALGRDHHAPLLDRGSPVNGSAPACSSSTSATARRTRIAMPSCLAPPFGDTEFYPGIAAARPSTAVATG</sequence>
<name>A0A917XXE6_9ACTN</name>